<gene>
    <name evidence="1" type="ORF">HICCMSTLAB_LOCUS373</name>
</gene>
<reference evidence="1" key="1">
    <citation type="submission" date="2021-04" db="EMBL/GenBank/DDBJ databases">
        <authorList>
            <person name="Chebbi M.A.C M."/>
        </authorList>
    </citation>
    <scope>NUCLEOTIDE SEQUENCE</scope>
</reference>
<accession>A0A8J2GZD5</accession>
<proteinExistence type="predicted"/>
<comment type="caution">
    <text evidence="1">The sequence shown here is derived from an EMBL/GenBank/DDBJ whole genome shotgun (WGS) entry which is preliminary data.</text>
</comment>
<dbReference type="AlphaFoldDB" id="A0A8J2GZD5"/>
<keyword evidence="2" id="KW-1185">Reference proteome</keyword>
<dbReference type="Proteomes" id="UP000786811">
    <property type="component" value="Unassembled WGS sequence"/>
</dbReference>
<protein>
    <submittedName>
        <fullName evidence="1">Uncharacterized protein</fullName>
    </submittedName>
</protein>
<evidence type="ECO:0000313" key="2">
    <source>
        <dbReference type="Proteomes" id="UP000786811"/>
    </source>
</evidence>
<name>A0A8J2GZD5_COTCN</name>
<dbReference type="OrthoDB" id="7675130at2759"/>
<sequence>MTICVMNILVNQTRCELNIKNLSKVLLIFQVRMPPKCRVPIDDAINVLIKYISYFASDQLPEWSSDVWDKMSNEPEFKDKWNVPCIRTNIKENSYSTRYSNESKGTM</sequence>
<organism evidence="1 2">
    <name type="scientific">Cotesia congregata</name>
    <name type="common">Parasitoid wasp</name>
    <name type="synonym">Apanteles congregatus</name>
    <dbReference type="NCBI Taxonomy" id="51543"/>
    <lineage>
        <taxon>Eukaryota</taxon>
        <taxon>Metazoa</taxon>
        <taxon>Ecdysozoa</taxon>
        <taxon>Arthropoda</taxon>
        <taxon>Hexapoda</taxon>
        <taxon>Insecta</taxon>
        <taxon>Pterygota</taxon>
        <taxon>Neoptera</taxon>
        <taxon>Endopterygota</taxon>
        <taxon>Hymenoptera</taxon>
        <taxon>Apocrita</taxon>
        <taxon>Ichneumonoidea</taxon>
        <taxon>Braconidae</taxon>
        <taxon>Microgastrinae</taxon>
        <taxon>Cotesia</taxon>
    </lineage>
</organism>
<evidence type="ECO:0000313" key="1">
    <source>
        <dbReference type="EMBL" id="CAG5073430.1"/>
    </source>
</evidence>
<dbReference type="EMBL" id="CAJNRD030001114">
    <property type="protein sequence ID" value="CAG5073430.1"/>
    <property type="molecule type" value="Genomic_DNA"/>
</dbReference>